<accession>A0A937CVU7</accession>
<proteinExistence type="predicted"/>
<evidence type="ECO:0000259" key="2">
    <source>
        <dbReference type="Pfam" id="PF14317"/>
    </source>
</evidence>
<feature type="transmembrane region" description="Helical" evidence="1">
    <location>
        <begin position="66"/>
        <end position="85"/>
    </location>
</feature>
<evidence type="ECO:0000313" key="3">
    <source>
        <dbReference type="EMBL" id="MBL0393934.1"/>
    </source>
</evidence>
<dbReference type="AlphaFoldDB" id="A0A937CVU7"/>
<sequence length="189" mass="20966">MSDIWHVQFSAKDFSAANQFLMRSMWARLPHRWALSVLSGSYSLIFTLGIFTLWRVVEARNIPYGRWFVGIFAMAFLVGLLATAASRRIWSRGMQQLWGSNTSPDTVRLDASAISIEGGMGLTRVPWAMVQDIVREKQYIYLVYRGVACLYIPAGGFATPADFDAFEARARDLLGKSRQATTGEGGGAG</sequence>
<reference evidence="3 4" key="1">
    <citation type="journal article" date="2017" name="Int. J. Syst. Evol. Microbiol.">
        <title>Ramlibacter monticola sp. nov., isolated from forest soil.</title>
        <authorList>
            <person name="Chaudhary D.K."/>
            <person name="Kim J."/>
        </authorList>
    </citation>
    <scope>NUCLEOTIDE SEQUENCE [LARGE SCALE GENOMIC DNA]</scope>
    <source>
        <strain evidence="3 4">KACC 19175</strain>
    </source>
</reference>
<dbReference type="InterPro" id="IPR025588">
    <property type="entry name" value="YcxB-like_C"/>
</dbReference>
<keyword evidence="1" id="KW-0812">Transmembrane</keyword>
<dbReference type="RefSeq" id="WP_201676582.1">
    <property type="nucleotide sequence ID" value="NZ_JAEQNE010000006.1"/>
</dbReference>
<keyword evidence="1" id="KW-0472">Membrane</keyword>
<protein>
    <submittedName>
        <fullName evidence="3">YcxB family protein</fullName>
    </submittedName>
</protein>
<dbReference type="Proteomes" id="UP000599109">
    <property type="component" value="Unassembled WGS sequence"/>
</dbReference>
<evidence type="ECO:0000256" key="1">
    <source>
        <dbReference type="SAM" id="Phobius"/>
    </source>
</evidence>
<feature type="domain" description="YcxB-like C-terminal" evidence="2">
    <location>
        <begin position="110"/>
        <end position="167"/>
    </location>
</feature>
<organism evidence="3 4">
    <name type="scientific">Ramlibacter monticola</name>
    <dbReference type="NCBI Taxonomy" id="1926872"/>
    <lineage>
        <taxon>Bacteria</taxon>
        <taxon>Pseudomonadati</taxon>
        <taxon>Pseudomonadota</taxon>
        <taxon>Betaproteobacteria</taxon>
        <taxon>Burkholderiales</taxon>
        <taxon>Comamonadaceae</taxon>
        <taxon>Ramlibacter</taxon>
    </lineage>
</organism>
<feature type="transmembrane region" description="Helical" evidence="1">
    <location>
        <begin position="33"/>
        <end position="54"/>
    </location>
</feature>
<comment type="caution">
    <text evidence="3">The sequence shown here is derived from an EMBL/GenBank/DDBJ whole genome shotgun (WGS) entry which is preliminary data.</text>
</comment>
<keyword evidence="4" id="KW-1185">Reference proteome</keyword>
<name>A0A937CVU7_9BURK</name>
<gene>
    <name evidence="3" type="ORF">JJ685_22540</name>
</gene>
<evidence type="ECO:0000313" key="4">
    <source>
        <dbReference type="Proteomes" id="UP000599109"/>
    </source>
</evidence>
<keyword evidence="1" id="KW-1133">Transmembrane helix</keyword>
<dbReference type="Pfam" id="PF14317">
    <property type="entry name" value="YcxB"/>
    <property type="match status" value="1"/>
</dbReference>
<dbReference type="EMBL" id="JAEQNE010000006">
    <property type="protein sequence ID" value="MBL0393934.1"/>
    <property type="molecule type" value="Genomic_DNA"/>
</dbReference>